<evidence type="ECO:0000313" key="3">
    <source>
        <dbReference type="Proteomes" id="UP000030014"/>
    </source>
</evidence>
<organism evidence="2 3">
    <name type="scientific">Clostridium botulinum C/D str. DC5</name>
    <dbReference type="NCBI Taxonomy" id="1443128"/>
    <lineage>
        <taxon>Bacteria</taxon>
        <taxon>Bacillati</taxon>
        <taxon>Bacillota</taxon>
        <taxon>Clostridia</taxon>
        <taxon>Eubacteriales</taxon>
        <taxon>Clostridiaceae</taxon>
        <taxon>Clostridium</taxon>
    </lineage>
</organism>
<dbReference type="InterPro" id="IPR009501">
    <property type="entry name" value="UCP020269"/>
</dbReference>
<dbReference type="RefSeq" id="WP_039258244.1">
    <property type="nucleotide sequence ID" value="NZ_JDRY01000007.1"/>
</dbReference>
<accession>A0A0A0IPQ6</accession>
<dbReference type="PIRSF" id="PIRSF020269">
    <property type="entry name" value="DUF1121"/>
    <property type="match status" value="1"/>
</dbReference>
<sequence>MENVYTWHNKILGEKVVKELKENYFDAIYFETRKEAAEYILKNINHGDSVGFGGSVTIQSLGIKDKAIQKGAKILDHGDPKLTLEEKSQVKRAQLTSDLFLCSSNAITMQGELVNVDGAGNRVAAMTFGPKKVIVVAGVNKITRDEKAALERIEILAAPKNSKRLSQNTPCVKTGVCMNCKSEDRICRIYSVIKRKPMGADITVVIIGDEMGY</sequence>
<name>A0A0A0IPQ6_CLOBO</name>
<dbReference type="Proteomes" id="UP000030014">
    <property type="component" value="Unassembled WGS sequence"/>
</dbReference>
<dbReference type="AlphaFoldDB" id="A0A0A0IPQ6"/>
<reference evidence="2 3" key="1">
    <citation type="submission" date="2014-01" db="EMBL/GenBank/DDBJ databases">
        <title>Plasmidome dynamics in the species complex Clostridium novyi sensu lato converts strains of independent lineages into distinctly different pathogens.</title>
        <authorList>
            <person name="Skarin H."/>
            <person name="Segerman B."/>
        </authorList>
    </citation>
    <scope>NUCLEOTIDE SEQUENCE [LARGE SCALE GENOMIC DNA]</scope>
    <source>
        <strain evidence="2 3">DC5</strain>
    </source>
</reference>
<dbReference type="Pfam" id="PF02589">
    <property type="entry name" value="LUD_dom"/>
    <property type="match status" value="1"/>
</dbReference>
<gene>
    <name evidence="2" type="ORF">Z955_01135</name>
</gene>
<evidence type="ECO:0000259" key="1">
    <source>
        <dbReference type="Pfam" id="PF02589"/>
    </source>
</evidence>
<dbReference type="InterPro" id="IPR003741">
    <property type="entry name" value="LUD_dom"/>
</dbReference>
<protein>
    <submittedName>
        <fullName evidence="2">Lactate utilization protein C</fullName>
    </submittedName>
</protein>
<feature type="domain" description="LUD" evidence="1">
    <location>
        <begin position="14"/>
        <end position="207"/>
    </location>
</feature>
<evidence type="ECO:0000313" key="2">
    <source>
        <dbReference type="EMBL" id="KGN01476.1"/>
    </source>
</evidence>
<dbReference type="EMBL" id="JDRY01000007">
    <property type="protein sequence ID" value="KGN01476.1"/>
    <property type="molecule type" value="Genomic_DNA"/>
</dbReference>
<dbReference type="PANTHER" id="PTHR36179:SF2">
    <property type="entry name" value="LUD DOMAIN-CONTAINING PROTEIN"/>
    <property type="match status" value="1"/>
</dbReference>
<comment type="caution">
    <text evidence="2">The sequence shown here is derived from an EMBL/GenBank/DDBJ whole genome shotgun (WGS) entry which is preliminary data.</text>
</comment>
<proteinExistence type="predicted"/>
<dbReference type="PANTHER" id="PTHR36179">
    <property type="entry name" value="LUD_DOM DOMAIN-CONTAINING PROTEIN"/>
    <property type="match status" value="1"/>
</dbReference>